<reference evidence="2" key="2">
    <citation type="journal article" date="2024" name="Environ. Microbiol.">
        <title>Genome analysis and description of Tunturibacter gen. nov. expands the diversity of Terriglobia in tundra soils.</title>
        <authorList>
            <person name="Messyasz A."/>
            <person name="Mannisto M.K."/>
            <person name="Kerkhof L.J."/>
            <person name="Haggblom M.M."/>
        </authorList>
    </citation>
    <scope>NUCLEOTIDE SEQUENCE</scope>
    <source>
        <strain evidence="2">X5P6</strain>
    </source>
</reference>
<dbReference type="RefSeq" id="WP_353064172.1">
    <property type="nucleotide sequence ID" value="NZ_CP132942.1"/>
</dbReference>
<feature type="region of interest" description="Disordered" evidence="1">
    <location>
        <begin position="39"/>
        <end position="59"/>
    </location>
</feature>
<protein>
    <submittedName>
        <fullName evidence="2">Uncharacterized protein</fullName>
    </submittedName>
</protein>
<sequence length="59" mass="6151">MMAFLMGSGDEFSAGAGDAEIQKNTEALAALLLPGDPQWHGAYDDETVPGSSKPNPVIM</sequence>
<reference evidence="2" key="1">
    <citation type="submission" date="2023-08" db="EMBL/GenBank/DDBJ databases">
        <authorList>
            <person name="Messyasz A."/>
            <person name="Mannisto M.K."/>
            <person name="Kerkhof L.J."/>
            <person name="Haggblom M."/>
        </authorList>
    </citation>
    <scope>NUCLEOTIDE SEQUENCE</scope>
    <source>
        <strain evidence="2">X5P6</strain>
    </source>
</reference>
<gene>
    <name evidence="2" type="ORF">RBB77_00195</name>
</gene>
<accession>A0AAU7ZQV1</accession>
<evidence type="ECO:0000313" key="2">
    <source>
        <dbReference type="EMBL" id="XCB33334.1"/>
    </source>
</evidence>
<dbReference type="AlphaFoldDB" id="A0AAU7ZQV1"/>
<feature type="compositionally biased region" description="Polar residues" evidence="1">
    <location>
        <begin position="49"/>
        <end position="59"/>
    </location>
</feature>
<proteinExistence type="predicted"/>
<name>A0AAU7ZQV1_9BACT</name>
<dbReference type="KEGG" id="tpsc:RBB77_00195"/>
<organism evidence="2">
    <name type="scientific">Tunturiibacter psychrotolerans</name>
    <dbReference type="NCBI Taxonomy" id="3069686"/>
    <lineage>
        <taxon>Bacteria</taxon>
        <taxon>Pseudomonadati</taxon>
        <taxon>Acidobacteriota</taxon>
        <taxon>Terriglobia</taxon>
        <taxon>Terriglobales</taxon>
        <taxon>Acidobacteriaceae</taxon>
        <taxon>Tunturiibacter</taxon>
    </lineage>
</organism>
<evidence type="ECO:0000256" key="1">
    <source>
        <dbReference type="SAM" id="MobiDB-lite"/>
    </source>
</evidence>
<dbReference type="EMBL" id="CP132942">
    <property type="protein sequence ID" value="XCB33334.1"/>
    <property type="molecule type" value="Genomic_DNA"/>
</dbReference>